<organism evidence="2">
    <name type="scientific">viral metagenome</name>
    <dbReference type="NCBI Taxonomy" id="1070528"/>
    <lineage>
        <taxon>unclassified sequences</taxon>
        <taxon>metagenomes</taxon>
        <taxon>organismal metagenomes</taxon>
    </lineage>
</organism>
<evidence type="ECO:0000256" key="1">
    <source>
        <dbReference type="SAM" id="Phobius"/>
    </source>
</evidence>
<evidence type="ECO:0000313" key="2">
    <source>
        <dbReference type="EMBL" id="QHU27823.1"/>
    </source>
</evidence>
<reference evidence="2" key="1">
    <citation type="journal article" date="2020" name="Nature">
        <title>Giant virus diversity and host interactions through global metagenomics.</title>
        <authorList>
            <person name="Schulz F."/>
            <person name="Roux S."/>
            <person name="Paez-Espino D."/>
            <person name="Jungbluth S."/>
            <person name="Walsh D.A."/>
            <person name="Denef V.J."/>
            <person name="McMahon K.D."/>
            <person name="Konstantinidis K.T."/>
            <person name="Eloe-Fadrosh E.A."/>
            <person name="Kyrpides N.C."/>
            <person name="Woyke T."/>
        </authorList>
    </citation>
    <scope>NUCLEOTIDE SEQUENCE</scope>
    <source>
        <strain evidence="2">GVMAG-M-3300027769-26</strain>
    </source>
</reference>
<feature type="transmembrane region" description="Helical" evidence="1">
    <location>
        <begin position="23"/>
        <end position="45"/>
    </location>
</feature>
<name>A0A6C0LB76_9ZZZZ</name>
<accession>A0A6C0LB76</accession>
<dbReference type="AlphaFoldDB" id="A0A6C0LB76"/>
<dbReference type="EMBL" id="MN740463">
    <property type="protein sequence ID" value="QHU27823.1"/>
    <property type="molecule type" value="Genomic_DNA"/>
</dbReference>
<proteinExistence type="predicted"/>
<sequence>MCIFAQYKDILGVPREGIHGIRVYDFAIVDFVMTFIGACIIAYFFKMNVLFVFLYLFILGEYLHILFCVDTKFLSIFFNLKKDTKNNKN</sequence>
<keyword evidence="1" id="KW-0472">Membrane</keyword>
<protein>
    <submittedName>
        <fullName evidence="2">Uncharacterized protein</fullName>
    </submittedName>
</protein>
<keyword evidence="1" id="KW-1133">Transmembrane helix</keyword>
<keyword evidence="1" id="KW-0812">Transmembrane</keyword>
<feature type="transmembrane region" description="Helical" evidence="1">
    <location>
        <begin position="51"/>
        <end position="78"/>
    </location>
</feature>